<dbReference type="PROSITE" id="PS50879">
    <property type="entry name" value="RNASE_H_1"/>
    <property type="match status" value="1"/>
</dbReference>
<evidence type="ECO:0000256" key="10">
    <source>
        <dbReference type="ARBA" id="ARBA00022842"/>
    </source>
</evidence>
<dbReference type="InterPro" id="IPR050092">
    <property type="entry name" value="RNase_H"/>
</dbReference>
<keyword evidence="7" id="KW-0479">Metal-binding</keyword>
<keyword evidence="6" id="KW-0540">Nuclease</keyword>
<keyword evidence="9" id="KW-0378">Hydrolase</keyword>
<protein>
    <recommendedName>
        <fullName evidence="5">ribonuclease H</fullName>
        <ecNumber evidence="5">3.1.26.4</ecNumber>
    </recommendedName>
</protein>
<dbReference type="PANTHER" id="PTHR10642">
    <property type="entry name" value="RIBONUCLEASE H1"/>
    <property type="match status" value="1"/>
</dbReference>
<dbReference type="InterPro" id="IPR022892">
    <property type="entry name" value="RNaseHI"/>
</dbReference>
<accession>A8ZTA6</accession>
<keyword evidence="8" id="KW-0255">Endonuclease</keyword>
<evidence type="ECO:0000313" key="14">
    <source>
        <dbReference type="Proteomes" id="UP000008561"/>
    </source>
</evidence>
<gene>
    <name evidence="13" type="ordered locus">Dole_1985</name>
</gene>
<feature type="region of interest" description="Disordered" evidence="11">
    <location>
        <begin position="52"/>
        <end position="82"/>
    </location>
</feature>
<dbReference type="EMBL" id="CP000859">
    <property type="protein sequence ID" value="ABW67789.1"/>
    <property type="molecule type" value="Genomic_DNA"/>
</dbReference>
<evidence type="ECO:0000256" key="4">
    <source>
        <dbReference type="ARBA" id="ARBA00011245"/>
    </source>
</evidence>
<dbReference type="RefSeq" id="WP_012175401.1">
    <property type="nucleotide sequence ID" value="NC_009943.1"/>
</dbReference>
<comment type="similarity">
    <text evidence="3">Belongs to the RNase H family.</text>
</comment>
<dbReference type="GO" id="GO:0003676">
    <property type="term" value="F:nucleic acid binding"/>
    <property type="evidence" value="ECO:0007669"/>
    <property type="project" value="InterPro"/>
</dbReference>
<evidence type="ECO:0000256" key="2">
    <source>
        <dbReference type="ARBA" id="ARBA00001946"/>
    </source>
</evidence>
<dbReference type="Pfam" id="PF00075">
    <property type="entry name" value="RNase_H"/>
    <property type="match status" value="1"/>
</dbReference>
<comment type="catalytic activity">
    <reaction evidence="1">
        <text>Endonucleolytic cleavage to 5'-phosphomonoester.</text>
        <dbReference type="EC" id="3.1.26.4"/>
    </reaction>
</comment>
<dbReference type="OrthoDB" id="7845843at2"/>
<evidence type="ECO:0000256" key="6">
    <source>
        <dbReference type="ARBA" id="ARBA00022722"/>
    </source>
</evidence>
<evidence type="ECO:0000256" key="11">
    <source>
        <dbReference type="SAM" id="MobiDB-lite"/>
    </source>
</evidence>
<keyword evidence="14" id="KW-1185">Reference proteome</keyword>
<dbReference type="InterPro" id="IPR036397">
    <property type="entry name" value="RNaseH_sf"/>
</dbReference>
<evidence type="ECO:0000256" key="8">
    <source>
        <dbReference type="ARBA" id="ARBA00022759"/>
    </source>
</evidence>
<dbReference type="InterPro" id="IPR012337">
    <property type="entry name" value="RNaseH-like_sf"/>
</dbReference>
<feature type="domain" description="RNase H type-1" evidence="12">
    <location>
        <begin position="96"/>
        <end position="226"/>
    </location>
</feature>
<proteinExistence type="inferred from homology"/>
<comment type="cofactor">
    <cofactor evidence="2">
        <name>Mg(2+)</name>
        <dbReference type="ChEBI" id="CHEBI:18420"/>
    </cofactor>
</comment>
<dbReference type="Proteomes" id="UP000008561">
    <property type="component" value="Chromosome"/>
</dbReference>
<evidence type="ECO:0000256" key="3">
    <source>
        <dbReference type="ARBA" id="ARBA00005300"/>
    </source>
</evidence>
<comment type="subunit">
    <text evidence="4">Monomer.</text>
</comment>
<dbReference type="HOGENOM" id="CLU_1228278_0_0_7"/>
<evidence type="ECO:0000256" key="5">
    <source>
        <dbReference type="ARBA" id="ARBA00012180"/>
    </source>
</evidence>
<keyword evidence="10" id="KW-0460">Magnesium</keyword>
<dbReference type="eggNOG" id="COG0328">
    <property type="taxonomic scope" value="Bacteria"/>
</dbReference>
<sequence length="230" mass="24834">MSTDTPGWKRMAFKNNKVWVETGPAGDLLVQDGKVRIKYQLDQPHEYRVHKESLRPLDRPGAAPATSTVKSPAKKKPVPAKNFAGNGTEVAAAMAEKDAIQVFTDGAASGNPGPAGIGVLLIYGNSQKTISRYIGHATNNIAELKAIEAALLEIKNKKLPVRLFTDSAYSLGALTLGWKAQKNVELIAGIQKLMRTFSDLKIFKVKGHAGMAENETADRLATEAIQKLAE</sequence>
<name>A8ZTA6_DESOH</name>
<dbReference type="AlphaFoldDB" id="A8ZTA6"/>
<evidence type="ECO:0000259" key="12">
    <source>
        <dbReference type="PROSITE" id="PS50879"/>
    </source>
</evidence>
<dbReference type="GO" id="GO:0004523">
    <property type="term" value="F:RNA-DNA hybrid ribonuclease activity"/>
    <property type="evidence" value="ECO:0007669"/>
    <property type="project" value="UniProtKB-EC"/>
</dbReference>
<reference evidence="13 14" key="1">
    <citation type="submission" date="2007-10" db="EMBL/GenBank/DDBJ databases">
        <title>Complete sequence of Desulfococcus oleovorans Hxd3.</title>
        <authorList>
            <consortium name="US DOE Joint Genome Institute"/>
            <person name="Copeland A."/>
            <person name="Lucas S."/>
            <person name="Lapidus A."/>
            <person name="Barry K."/>
            <person name="Glavina del Rio T."/>
            <person name="Dalin E."/>
            <person name="Tice H."/>
            <person name="Pitluck S."/>
            <person name="Kiss H."/>
            <person name="Brettin T."/>
            <person name="Bruce D."/>
            <person name="Detter J.C."/>
            <person name="Han C."/>
            <person name="Schmutz J."/>
            <person name="Larimer F."/>
            <person name="Land M."/>
            <person name="Hauser L."/>
            <person name="Kyrpides N."/>
            <person name="Kim E."/>
            <person name="Wawrik B."/>
            <person name="Richardson P."/>
        </authorList>
    </citation>
    <scope>NUCLEOTIDE SEQUENCE [LARGE SCALE GENOMIC DNA]</scope>
    <source>
        <strain evidence="14">DSM 6200 / JCM 39069 / Hxd3</strain>
    </source>
</reference>
<dbReference type="SUPFAM" id="SSF53098">
    <property type="entry name" value="Ribonuclease H-like"/>
    <property type="match status" value="1"/>
</dbReference>
<dbReference type="InterPro" id="IPR002156">
    <property type="entry name" value="RNaseH_domain"/>
</dbReference>
<evidence type="ECO:0000256" key="1">
    <source>
        <dbReference type="ARBA" id="ARBA00000077"/>
    </source>
</evidence>
<evidence type="ECO:0000256" key="9">
    <source>
        <dbReference type="ARBA" id="ARBA00022801"/>
    </source>
</evidence>
<dbReference type="GO" id="GO:0043137">
    <property type="term" value="P:DNA replication, removal of RNA primer"/>
    <property type="evidence" value="ECO:0007669"/>
    <property type="project" value="TreeGrafter"/>
</dbReference>
<dbReference type="STRING" id="96561.Dole_1985"/>
<dbReference type="GO" id="GO:0046872">
    <property type="term" value="F:metal ion binding"/>
    <property type="evidence" value="ECO:0007669"/>
    <property type="project" value="UniProtKB-KW"/>
</dbReference>
<dbReference type="EC" id="3.1.26.4" evidence="5"/>
<evidence type="ECO:0000313" key="13">
    <source>
        <dbReference type="EMBL" id="ABW67789.1"/>
    </source>
</evidence>
<dbReference type="PANTHER" id="PTHR10642:SF26">
    <property type="entry name" value="RIBONUCLEASE H1"/>
    <property type="match status" value="1"/>
</dbReference>
<organism evidence="13 14">
    <name type="scientific">Desulfosudis oleivorans (strain DSM 6200 / JCM 39069 / Hxd3)</name>
    <name type="common">Desulfococcus oleovorans</name>
    <dbReference type="NCBI Taxonomy" id="96561"/>
    <lineage>
        <taxon>Bacteria</taxon>
        <taxon>Pseudomonadati</taxon>
        <taxon>Thermodesulfobacteriota</taxon>
        <taxon>Desulfobacteria</taxon>
        <taxon>Desulfobacterales</taxon>
        <taxon>Desulfosudaceae</taxon>
        <taxon>Desulfosudis</taxon>
    </lineage>
</organism>
<dbReference type="Gene3D" id="3.30.420.10">
    <property type="entry name" value="Ribonuclease H-like superfamily/Ribonuclease H"/>
    <property type="match status" value="1"/>
</dbReference>
<dbReference type="KEGG" id="dol:Dole_1985"/>
<evidence type="ECO:0000256" key="7">
    <source>
        <dbReference type="ARBA" id="ARBA00022723"/>
    </source>
</evidence>
<dbReference type="CDD" id="cd09278">
    <property type="entry name" value="RNase_HI_prokaryote_like"/>
    <property type="match status" value="1"/>
</dbReference>